<gene>
    <name evidence="3" type="ORF">BYL167_LOCUS46830</name>
    <name evidence="2" type="ORF">GIL414_LOCUS36227</name>
</gene>
<evidence type="ECO:0000256" key="1">
    <source>
        <dbReference type="SAM" id="MobiDB-lite"/>
    </source>
</evidence>
<name>A0A8S2Y8Y0_9BILA</name>
<evidence type="ECO:0000313" key="4">
    <source>
        <dbReference type="Proteomes" id="UP000681720"/>
    </source>
</evidence>
<dbReference type="EMBL" id="CAJOBH010133259">
    <property type="protein sequence ID" value="CAF4768819.1"/>
    <property type="molecule type" value="Genomic_DNA"/>
</dbReference>
<sequence length="81" mass="8984">LSRQELRELIVPKPDSDDSNELISSVNNDSKENDQTSSSSAAAGALERLLKNVDEISRYCRPTTTILNTNTEQMNIIHPTP</sequence>
<feature type="non-terminal residue" evidence="2">
    <location>
        <position position="81"/>
    </location>
</feature>
<dbReference type="AlphaFoldDB" id="A0A8S2Y8Y0"/>
<comment type="caution">
    <text evidence="2">The sequence shown here is derived from an EMBL/GenBank/DDBJ whole genome shotgun (WGS) entry which is preliminary data.</text>
</comment>
<organism evidence="2 4">
    <name type="scientific">Rotaria magnacalcarata</name>
    <dbReference type="NCBI Taxonomy" id="392030"/>
    <lineage>
        <taxon>Eukaryota</taxon>
        <taxon>Metazoa</taxon>
        <taxon>Spiralia</taxon>
        <taxon>Gnathifera</taxon>
        <taxon>Rotifera</taxon>
        <taxon>Eurotatoria</taxon>
        <taxon>Bdelloidea</taxon>
        <taxon>Philodinida</taxon>
        <taxon>Philodinidae</taxon>
        <taxon>Rotaria</taxon>
    </lineage>
</organism>
<feature type="non-terminal residue" evidence="2">
    <location>
        <position position="1"/>
    </location>
</feature>
<protein>
    <submittedName>
        <fullName evidence="2">Uncharacterized protein</fullName>
    </submittedName>
</protein>
<evidence type="ECO:0000313" key="3">
    <source>
        <dbReference type="EMBL" id="CAF4768819.1"/>
    </source>
</evidence>
<proteinExistence type="predicted"/>
<dbReference type="Proteomes" id="UP000681720">
    <property type="component" value="Unassembled WGS sequence"/>
</dbReference>
<feature type="region of interest" description="Disordered" evidence="1">
    <location>
        <begin position="1"/>
        <end position="43"/>
    </location>
</feature>
<dbReference type="EMBL" id="CAJOBJ010089655">
    <property type="protein sequence ID" value="CAF4536278.1"/>
    <property type="molecule type" value="Genomic_DNA"/>
</dbReference>
<accession>A0A8S2Y8Y0</accession>
<reference evidence="2" key="1">
    <citation type="submission" date="2021-02" db="EMBL/GenBank/DDBJ databases">
        <authorList>
            <person name="Nowell W R."/>
        </authorList>
    </citation>
    <scope>NUCLEOTIDE SEQUENCE</scope>
</reference>
<feature type="compositionally biased region" description="Basic and acidic residues" evidence="1">
    <location>
        <begin position="1"/>
        <end position="16"/>
    </location>
</feature>
<evidence type="ECO:0000313" key="2">
    <source>
        <dbReference type="EMBL" id="CAF4536278.1"/>
    </source>
</evidence>
<dbReference type="Proteomes" id="UP000681967">
    <property type="component" value="Unassembled WGS sequence"/>
</dbReference>